<dbReference type="Pfam" id="PF00578">
    <property type="entry name" value="AhpC-TSA"/>
    <property type="match status" value="1"/>
</dbReference>
<evidence type="ECO:0000313" key="4">
    <source>
        <dbReference type="Proteomes" id="UP000610931"/>
    </source>
</evidence>
<keyword evidence="4" id="KW-1185">Reference proteome</keyword>
<dbReference type="RefSeq" id="WP_199114573.1">
    <property type="nucleotide sequence ID" value="NZ_JAELVQ010000006.1"/>
</dbReference>
<reference evidence="3" key="1">
    <citation type="submission" date="2020-12" db="EMBL/GenBank/DDBJ databases">
        <title>Snuella sp. nov., isolated from sediment in Incheon.</title>
        <authorList>
            <person name="Kim W."/>
        </authorList>
    </citation>
    <scope>NUCLEOTIDE SEQUENCE</scope>
    <source>
        <strain evidence="3">CAU 1569</strain>
    </source>
</reference>
<feature type="domain" description="Thioredoxin" evidence="2">
    <location>
        <begin position="41"/>
        <end position="195"/>
    </location>
</feature>
<feature type="signal peptide" evidence="1">
    <location>
        <begin position="1"/>
        <end position="27"/>
    </location>
</feature>
<name>A0A8J7JB33_9FLAO</name>
<dbReference type="CDD" id="cd02966">
    <property type="entry name" value="TlpA_like_family"/>
    <property type="match status" value="1"/>
</dbReference>
<dbReference type="GO" id="GO:0016209">
    <property type="term" value="F:antioxidant activity"/>
    <property type="evidence" value="ECO:0007669"/>
    <property type="project" value="InterPro"/>
</dbReference>
<protein>
    <submittedName>
        <fullName evidence="3">TlpA family protein disulfide reductase</fullName>
    </submittedName>
</protein>
<proteinExistence type="predicted"/>
<dbReference type="SUPFAM" id="SSF52833">
    <property type="entry name" value="Thioredoxin-like"/>
    <property type="match status" value="1"/>
</dbReference>
<dbReference type="InterPro" id="IPR036249">
    <property type="entry name" value="Thioredoxin-like_sf"/>
</dbReference>
<keyword evidence="1" id="KW-0732">Signal</keyword>
<evidence type="ECO:0000259" key="2">
    <source>
        <dbReference type="PROSITE" id="PS51352"/>
    </source>
</evidence>
<feature type="chain" id="PRO_5035181804" evidence="1">
    <location>
        <begin position="28"/>
        <end position="195"/>
    </location>
</feature>
<accession>A0A8J7JB33</accession>
<gene>
    <name evidence="3" type="ORF">JF259_06870</name>
</gene>
<dbReference type="InterPro" id="IPR013766">
    <property type="entry name" value="Thioredoxin_domain"/>
</dbReference>
<evidence type="ECO:0000256" key="1">
    <source>
        <dbReference type="SAM" id="SignalP"/>
    </source>
</evidence>
<dbReference type="PROSITE" id="PS51352">
    <property type="entry name" value="THIOREDOXIN_2"/>
    <property type="match status" value="1"/>
</dbReference>
<organism evidence="3 4">
    <name type="scientific">Snuella sedimenti</name>
    <dbReference type="NCBI Taxonomy" id="2798802"/>
    <lineage>
        <taxon>Bacteria</taxon>
        <taxon>Pseudomonadati</taxon>
        <taxon>Bacteroidota</taxon>
        <taxon>Flavobacteriia</taxon>
        <taxon>Flavobacteriales</taxon>
        <taxon>Flavobacteriaceae</taxon>
        <taxon>Snuella</taxon>
    </lineage>
</organism>
<dbReference type="PANTHER" id="PTHR42852">
    <property type="entry name" value="THIOL:DISULFIDE INTERCHANGE PROTEIN DSBE"/>
    <property type="match status" value="1"/>
</dbReference>
<dbReference type="PANTHER" id="PTHR42852:SF17">
    <property type="entry name" value="THIOREDOXIN-LIKE PROTEIN HI_1115"/>
    <property type="match status" value="1"/>
</dbReference>
<sequence length="195" mass="21942">MCRLKTPLFSCLIVAFCLALIISCRDASKHKDAIHETANIINNPVKAPNFSLNTLEGNTVSLESYKGKFVVIHIATTWCPFCNAEAPYLEELYQDYKGKNVEVLLIDVKEPKNLVQEKLREKYNLSFPILLDEDGLVAASYAPDDVLPDLARDEVMLASNLLIDPDGNIQFMSLLDSKNFDAELKQLKKTLHELL</sequence>
<dbReference type="AlphaFoldDB" id="A0A8J7JB33"/>
<dbReference type="Proteomes" id="UP000610931">
    <property type="component" value="Unassembled WGS sequence"/>
</dbReference>
<evidence type="ECO:0000313" key="3">
    <source>
        <dbReference type="EMBL" id="MBJ6367804.1"/>
    </source>
</evidence>
<dbReference type="GO" id="GO:0016491">
    <property type="term" value="F:oxidoreductase activity"/>
    <property type="evidence" value="ECO:0007669"/>
    <property type="project" value="InterPro"/>
</dbReference>
<dbReference type="InterPro" id="IPR000866">
    <property type="entry name" value="AhpC/TSA"/>
</dbReference>
<dbReference type="EMBL" id="JAELVQ010000006">
    <property type="protein sequence ID" value="MBJ6367804.1"/>
    <property type="molecule type" value="Genomic_DNA"/>
</dbReference>
<dbReference type="InterPro" id="IPR050553">
    <property type="entry name" value="Thioredoxin_ResA/DsbE_sf"/>
</dbReference>
<dbReference type="PROSITE" id="PS51257">
    <property type="entry name" value="PROKAR_LIPOPROTEIN"/>
    <property type="match status" value="1"/>
</dbReference>
<comment type="caution">
    <text evidence="3">The sequence shown here is derived from an EMBL/GenBank/DDBJ whole genome shotgun (WGS) entry which is preliminary data.</text>
</comment>
<dbReference type="Gene3D" id="3.40.30.10">
    <property type="entry name" value="Glutaredoxin"/>
    <property type="match status" value="1"/>
</dbReference>